<feature type="compositionally biased region" description="Low complexity" evidence="3">
    <location>
        <begin position="82"/>
        <end position="96"/>
    </location>
</feature>
<dbReference type="Ensembl" id="ENSOKIT00005027199.1">
    <property type="protein sequence ID" value="ENSOKIP00005025704.1"/>
    <property type="gene ID" value="ENSOKIG00005011129.1"/>
</dbReference>
<feature type="region of interest" description="Disordered" evidence="3">
    <location>
        <begin position="79"/>
        <end position="104"/>
    </location>
</feature>
<organism evidence="4 5">
    <name type="scientific">Oncorhynchus kisutch</name>
    <name type="common">Coho salmon</name>
    <name type="synonym">Salmo kisutch</name>
    <dbReference type="NCBI Taxonomy" id="8019"/>
    <lineage>
        <taxon>Eukaryota</taxon>
        <taxon>Metazoa</taxon>
        <taxon>Chordata</taxon>
        <taxon>Craniata</taxon>
        <taxon>Vertebrata</taxon>
        <taxon>Euteleostomi</taxon>
        <taxon>Actinopterygii</taxon>
        <taxon>Neopterygii</taxon>
        <taxon>Teleostei</taxon>
        <taxon>Protacanthopterygii</taxon>
        <taxon>Salmoniformes</taxon>
        <taxon>Salmonidae</taxon>
        <taxon>Salmoninae</taxon>
        <taxon>Oncorhynchus</taxon>
    </lineage>
</organism>
<name>A0A8C7FBN9_ONCKI</name>
<dbReference type="GO" id="GO:0006915">
    <property type="term" value="P:apoptotic process"/>
    <property type="evidence" value="ECO:0007669"/>
    <property type="project" value="UniProtKB-KW"/>
</dbReference>
<dbReference type="AlphaFoldDB" id="A0A8C7FBN9"/>
<dbReference type="InterPro" id="IPR036834">
    <property type="entry name" value="Bcl-2-like_sf"/>
</dbReference>
<dbReference type="Proteomes" id="UP000694557">
    <property type="component" value="Unassembled WGS sequence"/>
</dbReference>
<dbReference type="PANTHER" id="PTHR14965">
    <property type="entry name" value="SI:CH73-248E21.1"/>
    <property type="match status" value="1"/>
</dbReference>
<keyword evidence="1" id="KW-0597">Phosphoprotein</keyword>
<evidence type="ECO:0008006" key="6">
    <source>
        <dbReference type="Google" id="ProtNLM"/>
    </source>
</evidence>
<keyword evidence="5" id="KW-1185">Reference proteome</keyword>
<evidence type="ECO:0000256" key="1">
    <source>
        <dbReference type="ARBA" id="ARBA00022553"/>
    </source>
</evidence>
<evidence type="ECO:0000313" key="5">
    <source>
        <dbReference type="Proteomes" id="UP000694557"/>
    </source>
</evidence>
<dbReference type="GO" id="GO:2001236">
    <property type="term" value="P:regulation of extrinsic apoptotic signaling pathway"/>
    <property type="evidence" value="ECO:0007669"/>
    <property type="project" value="TreeGrafter"/>
</dbReference>
<gene>
    <name evidence="4" type="primary">LOC109896787</name>
</gene>
<proteinExistence type="predicted"/>
<dbReference type="PANTHER" id="PTHR14965:SF1">
    <property type="entry name" value="APOPTOSIS FACILITATOR BCL-2-LIKE PROTEIN 14"/>
    <property type="match status" value="1"/>
</dbReference>
<reference evidence="4" key="2">
    <citation type="submission" date="2025-09" db="UniProtKB">
        <authorList>
            <consortium name="Ensembl"/>
        </authorList>
    </citation>
    <scope>IDENTIFICATION</scope>
</reference>
<keyword evidence="2" id="KW-0053">Apoptosis</keyword>
<evidence type="ECO:0000256" key="2">
    <source>
        <dbReference type="ARBA" id="ARBA00022703"/>
    </source>
</evidence>
<feature type="region of interest" description="Disordered" evidence="3">
    <location>
        <begin position="179"/>
        <end position="209"/>
    </location>
</feature>
<dbReference type="GeneTree" id="ENSGT00910000145367"/>
<evidence type="ECO:0000256" key="3">
    <source>
        <dbReference type="SAM" id="MobiDB-lite"/>
    </source>
</evidence>
<dbReference type="SUPFAM" id="SSF56854">
    <property type="entry name" value="Bcl-2 inhibitors of programmed cell death"/>
    <property type="match status" value="1"/>
</dbReference>
<evidence type="ECO:0000313" key="4">
    <source>
        <dbReference type="Ensembl" id="ENSOKIP00005025704.1"/>
    </source>
</evidence>
<accession>A0A8C7FBN9</accession>
<protein>
    <recommendedName>
        <fullName evidence="6">Apoptosis facilitator Bcl-2-like protein 14</fullName>
    </recommendedName>
</protein>
<reference evidence="4" key="1">
    <citation type="submission" date="2025-08" db="UniProtKB">
        <authorList>
            <consortium name="Ensembl"/>
        </authorList>
    </citation>
    <scope>IDENTIFICATION</scope>
</reference>
<sequence>MSHHRKFKFYSPDSDLLLRNMPTHLHSLEHIPEHRPLLPLDSLGTVFVAVGGQRVQLVTQGLPVIIPQTPENITSEHREMANSNSNGSTNSNVNGSAKAGLPGDMDGMEDSVEFRLMMAYAQRRRPREVLCPLPQGTDTQPGGAQTLEGHADTFIKKEKKRKKKGMRMRLQSLLSCIRPHRDSTAVASGPPRTPSPPTGTQRSSFRSFGNSRDELGEVADRLTQIADGVTCISGDLETDGEEDAIERLVGLLLRGAGDKLNEEVLKDASLSSELFGYSLYERTISTFLGRLGLTSDPGTQGSPTAQIAMTCEVTSRLSAVDSLPMSRVLGFGAKYLQDHFSSWAIQQGGYEEAFVNDEEEVD</sequence>